<dbReference type="Proteomes" id="UP000285864">
    <property type="component" value="Unassembled WGS sequence"/>
</dbReference>
<evidence type="ECO:0000256" key="1">
    <source>
        <dbReference type="SAM" id="Phobius"/>
    </source>
</evidence>
<gene>
    <name evidence="2" type="ORF">DWY20_01305</name>
</gene>
<protein>
    <submittedName>
        <fullName evidence="2">DUF2975 domain-containing protein</fullName>
    </submittedName>
</protein>
<dbReference type="EMBL" id="QRUU01000003">
    <property type="protein sequence ID" value="RGR99973.1"/>
    <property type="molecule type" value="Genomic_DNA"/>
</dbReference>
<comment type="caution">
    <text evidence="2">The sequence shown here is derived from an EMBL/GenBank/DDBJ whole genome shotgun (WGS) entry which is preliminary data.</text>
</comment>
<feature type="transmembrane region" description="Helical" evidence="1">
    <location>
        <begin position="102"/>
        <end position="125"/>
    </location>
</feature>
<feature type="transmembrane region" description="Helical" evidence="1">
    <location>
        <begin position="189"/>
        <end position="208"/>
    </location>
</feature>
<accession>A0A412GYA9</accession>
<evidence type="ECO:0000313" key="3">
    <source>
        <dbReference type="Proteomes" id="UP000285864"/>
    </source>
</evidence>
<keyword evidence="3" id="KW-1185">Reference proteome</keyword>
<dbReference type="AlphaFoldDB" id="A0A412GYA9"/>
<feature type="transmembrane region" description="Helical" evidence="1">
    <location>
        <begin position="12"/>
        <end position="29"/>
    </location>
</feature>
<organism evidence="2 3">
    <name type="scientific">Phocaeicola coprocola</name>
    <dbReference type="NCBI Taxonomy" id="310298"/>
    <lineage>
        <taxon>Bacteria</taxon>
        <taxon>Pseudomonadati</taxon>
        <taxon>Bacteroidota</taxon>
        <taxon>Bacteroidia</taxon>
        <taxon>Bacteroidales</taxon>
        <taxon>Bacteroidaceae</taxon>
        <taxon>Phocaeicola</taxon>
    </lineage>
</organism>
<reference evidence="2 3" key="1">
    <citation type="submission" date="2018-08" db="EMBL/GenBank/DDBJ databases">
        <title>A genome reference for cultivated species of the human gut microbiota.</title>
        <authorList>
            <person name="Zou Y."/>
            <person name="Xue W."/>
            <person name="Luo G."/>
        </authorList>
    </citation>
    <scope>NUCLEOTIDE SEQUENCE [LARGE SCALE GENOMIC DNA]</scope>
    <source>
        <strain evidence="2 3">AF24-2</strain>
    </source>
</reference>
<sequence length="218" mass="24378">MNNTQFMKHLSILGILVIFALALNLYFAIGSNFNDFKQGFEDGQKSSTYDTQADSHGFRAEIRVTPISTPSDSLNLQLPGKTVKAPYQVSEVTCLIKETPTMLITIIFSALGVIVLSVYGVYCLIRVLICITRQDIFSRRNIRWLRWIAYGQLAVTSLSFLLNWSIEQAVLAQVSLPGYQVTGVTPIPLQWDSVILIVLLTEIFATAVKIKEENDLTI</sequence>
<keyword evidence="1" id="KW-1133">Transmembrane helix</keyword>
<keyword evidence="1" id="KW-0812">Transmembrane</keyword>
<proteinExistence type="predicted"/>
<name>A0A412GYA9_9BACT</name>
<dbReference type="InterPro" id="IPR021354">
    <property type="entry name" value="DUF2975"/>
</dbReference>
<dbReference type="Pfam" id="PF11188">
    <property type="entry name" value="DUF2975"/>
    <property type="match status" value="1"/>
</dbReference>
<keyword evidence="1" id="KW-0472">Membrane</keyword>
<feature type="transmembrane region" description="Helical" evidence="1">
    <location>
        <begin position="145"/>
        <end position="166"/>
    </location>
</feature>
<evidence type="ECO:0000313" key="2">
    <source>
        <dbReference type="EMBL" id="RGR99973.1"/>
    </source>
</evidence>